<accession>A0A0F8YTR5</accession>
<dbReference type="EMBL" id="LAZR01064455">
    <property type="protein sequence ID" value="KKK57484.1"/>
    <property type="molecule type" value="Genomic_DNA"/>
</dbReference>
<evidence type="ECO:0000259" key="1">
    <source>
        <dbReference type="Pfam" id="PF00156"/>
    </source>
</evidence>
<feature type="non-terminal residue" evidence="2">
    <location>
        <position position="1"/>
    </location>
</feature>
<dbReference type="AlphaFoldDB" id="A0A0F8YTR5"/>
<dbReference type="SUPFAM" id="SSF53271">
    <property type="entry name" value="PRTase-like"/>
    <property type="match status" value="1"/>
</dbReference>
<organism evidence="2">
    <name type="scientific">marine sediment metagenome</name>
    <dbReference type="NCBI Taxonomy" id="412755"/>
    <lineage>
        <taxon>unclassified sequences</taxon>
        <taxon>metagenomes</taxon>
        <taxon>ecological metagenomes</taxon>
    </lineage>
</organism>
<dbReference type="InterPro" id="IPR000836">
    <property type="entry name" value="PRTase_dom"/>
</dbReference>
<dbReference type="Gene3D" id="3.40.50.2020">
    <property type="match status" value="1"/>
</dbReference>
<sequence>ELAIGAVAGDGQPIMNWELVKSLNVSKDYIDQRVDEELEEIKRRRRQYVGELPGLNVGNKVVLVIDDGLATGYTALAAVKALQMLKPRKIILASPVAPAETVAKLAPEVDELVCLSTPREFYAVGQFYAEFRQVTDEEVKETISQLRVA</sequence>
<dbReference type="Pfam" id="PF00156">
    <property type="entry name" value="Pribosyltran"/>
    <property type="match status" value="1"/>
</dbReference>
<feature type="domain" description="Phosphoribosyltransferase" evidence="1">
    <location>
        <begin position="52"/>
        <end position="103"/>
    </location>
</feature>
<gene>
    <name evidence="2" type="ORF">LCGC14_3054020</name>
</gene>
<proteinExistence type="predicted"/>
<protein>
    <recommendedName>
        <fullName evidence="1">Phosphoribosyltransferase domain-containing protein</fullName>
    </recommendedName>
</protein>
<reference evidence="2" key="1">
    <citation type="journal article" date="2015" name="Nature">
        <title>Complex archaea that bridge the gap between prokaryotes and eukaryotes.</title>
        <authorList>
            <person name="Spang A."/>
            <person name="Saw J.H."/>
            <person name="Jorgensen S.L."/>
            <person name="Zaremba-Niedzwiedzka K."/>
            <person name="Martijn J."/>
            <person name="Lind A.E."/>
            <person name="van Eijk R."/>
            <person name="Schleper C."/>
            <person name="Guy L."/>
            <person name="Ettema T.J."/>
        </authorList>
    </citation>
    <scope>NUCLEOTIDE SEQUENCE</scope>
</reference>
<dbReference type="CDD" id="cd06223">
    <property type="entry name" value="PRTases_typeI"/>
    <property type="match status" value="1"/>
</dbReference>
<name>A0A0F8YTR5_9ZZZZ</name>
<dbReference type="InterPro" id="IPR029057">
    <property type="entry name" value="PRTase-like"/>
</dbReference>
<evidence type="ECO:0000313" key="2">
    <source>
        <dbReference type="EMBL" id="KKK57484.1"/>
    </source>
</evidence>
<comment type="caution">
    <text evidence="2">The sequence shown here is derived from an EMBL/GenBank/DDBJ whole genome shotgun (WGS) entry which is preliminary data.</text>
</comment>